<sequence>MNSKLMSRVGNDFFSVFSEQSQENEIIENNELFFSSTTVSNEHSYISNPQRGNLEQDEWFYMDFSSIIFGKDLLNMFDIFDNTGRYSNLNSNNIKDVNLLFYAKEIDDDKYINLQVIREKNYIKPGRIIQYINDNIKYQKNDKSLIFRNEIDIFIQKNLNRIYFKKFNDLKYFDKRFIDIYREATKEEVESFKELVKKIDSFSISIIDDIVGQRNRKRLNIL</sequence>
<dbReference type="AlphaFoldDB" id="A0A5L8JJ40"/>
<proteinExistence type="predicted"/>
<keyword evidence="2" id="KW-1185">Reference proteome</keyword>
<comment type="caution">
    <text evidence="1">The sequence shown here is derived from an EMBL/GenBank/DDBJ whole genome shotgun (WGS) entry which is preliminary data.</text>
</comment>
<organism evidence="1 2">
    <name type="scientific">Campylobacter fetus</name>
    <dbReference type="NCBI Taxonomy" id="196"/>
    <lineage>
        <taxon>Bacteria</taxon>
        <taxon>Pseudomonadati</taxon>
        <taxon>Campylobacterota</taxon>
        <taxon>Epsilonproteobacteria</taxon>
        <taxon>Campylobacterales</taxon>
        <taxon>Campylobacteraceae</taxon>
        <taxon>Campylobacter</taxon>
    </lineage>
</organism>
<dbReference type="EMBL" id="AABTCC010000040">
    <property type="protein sequence ID" value="EAI8859936.1"/>
    <property type="molecule type" value="Genomic_DNA"/>
</dbReference>
<gene>
    <name evidence="1" type="ORF">CX802_08885</name>
</gene>
<protein>
    <submittedName>
        <fullName evidence="1">Uncharacterized protein</fullName>
    </submittedName>
</protein>
<evidence type="ECO:0000313" key="2">
    <source>
        <dbReference type="Proteomes" id="UP000535509"/>
    </source>
</evidence>
<reference evidence="1 2" key="1">
    <citation type="submission" date="2018-06" db="EMBL/GenBank/DDBJ databases">
        <authorList>
            <consortium name="PulseNet: The National Subtyping Network for Foodborne Disease Surveillance"/>
            <person name="Tarr C.L."/>
            <person name="Trees E."/>
            <person name="Katz L.S."/>
            <person name="Carleton-Romer H.A."/>
            <person name="Stroika S."/>
            <person name="Kucerova Z."/>
            <person name="Roache K.F."/>
            <person name="Sabol A.L."/>
            <person name="Besser J."/>
            <person name="Gerner-Smidt P."/>
        </authorList>
    </citation>
    <scope>NUCLEOTIDE SEQUENCE [LARGE SCALE GENOMIC DNA]</scope>
    <source>
        <strain evidence="1 2">PNUSAC001503</strain>
    </source>
</reference>
<name>A0A5L8JJ40_CAMFE</name>
<dbReference type="GeneID" id="61064816"/>
<dbReference type="Proteomes" id="UP000535509">
    <property type="component" value="Unassembled WGS sequence"/>
</dbReference>
<accession>A0A5L8JJ40</accession>
<evidence type="ECO:0000313" key="1">
    <source>
        <dbReference type="EMBL" id="EAI8859936.1"/>
    </source>
</evidence>
<dbReference type="RefSeq" id="WP_152791316.1">
    <property type="nucleotide sequence ID" value="NZ_AACCWR020000029.1"/>
</dbReference>